<evidence type="ECO:0000256" key="11">
    <source>
        <dbReference type="HAMAP-Rule" id="MF_00468"/>
    </source>
</evidence>
<dbReference type="OrthoDB" id="5292355at2"/>
<evidence type="ECO:0000256" key="2">
    <source>
        <dbReference type="ARBA" id="ARBA00022448"/>
    </source>
</evidence>
<keyword evidence="4 11" id="KW-0997">Cell inner membrane</keyword>
<dbReference type="GO" id="GO:0009675">
    <property type="term" value="F:high-affinity sulfate:proton symporter activity"/>
    <property type="evidence" value="ECO:0007669"/>
    <property type="project" value="TreeGrafter"/>
</dbReference>
<dbReference type="InterPro" id="IPR059112">
    <property type="entry name" value="CysZ/EI24"/>
</dbReference>
<evidence type="ECO:0000256" key="10">
    <source>
        <dbReference type="ARBA" id="ARBA00023192"/>
    </source>
</evidence>
<keyword evidence="3 11" id="KW-1003">Cell membrane</keyword>
<dbReference type="PANTHER" id="PTHR37468:SF1">
    <property type="entry name" value="SULFATE TRANSPORTER CYSZ"/>
    <property type="match status" value="1"/>
</dbReference>
<comment type="similarity">
    <text evidence="11">Belongs to the CysZ family.</text>
</comment>
<evidence type="ECO:0000256" key="4">
    <source>
        <dbReference type="ARBA" id="ARBA00022519"/>
    </source>
</evidence>
<keyword evidence="13" id="KW-1185">Reference proteome</keyword>
<dbReference type="HAMAP" id="MF_00468">
    <property type="entry name" value="CysZ"/>
    <property type="match status" value="1"/>
</dbReference>
<organism evidence="12 13">
    <name type="scientific">Vreelandella halophila</name>
    <dbReference type="NCBI Taxonomy" id="86177"/>
    <lineage>
        <taxon>Bacteria</taxon>
        <taxon>Pseudomonadati</taxon>
        <taxon>Pseudomonadota</taxon>
        <taxon>Gammaproteobacteria</taxon>
        <taxon>Oceanospirillales</taxon>
        <taxon>Halomonadaceae</taxon>
        <taxon>Vreelandella</taxon>
    </lineage>
</organism>
<evidence type="ECO:0000313" key="12">
    <source>
        <dbReference type="EMBL" id="MYL26547.1"/>
    </source>
</evidence>
<feature type="transmembrane region" description="Helical" evidence="11">
    <location>
        <begin position="103"/>
        <end position="128"/>
    </location>
</feature>
<evidence type="ECO:0000256" key="9">
    <source>
        <dbReference type="ARBA" id="ARBA00023136"/>
    </source>
</evidence>
<evidence type="ECO:0000256" key="1">
    <source>
        <dbReference type="ARBA" id="ARBA00004141"/>
    </source>
</evidence>
<dbReference type="GO" id="GO:0019344">
    <property type="term" value="P:cysteine biosynthetic process"/>
    <property type="evidence" value="ECO:0007669"/>
    <property type="project" value="UniProtKB-UniRule"/>
</dbReference>
<comment type="caution">
    <text evidence="12">The sequence shown here is derived from an EMBL/GenBank/DDBJ whole genome shotgun (WGS) entry which is preliminary data.</text>
</comment>
<evidence type="ECO:0000256" key="7">
    <source>
        <dbReference type="ARBA" id="ARBA00022989"/>
    </source>
</evidence>
<comment type="function">
    <text evidence="11">High affinity, high specificity proton-dependent sulfate transporter, which mediates sulfate uptake. Provides the sulfur source for the cysteine synthesis pathway.</text>
</comment>
<dbReference type="Proteomes" id="UP000460751">
    <property type="component" value="Unassembled WGS sequence"/>
</dbReference>
<keyword evidence="2 11" id="KW-0813">Transport</keyword>
<keyword evidence="10 11" id="KW-0198">Cysteine biosynthesis</keyword>
<keyword evidence="9 11" id="KW-0472">Membrane</keyword>
<dbReference type="InterPro" id="IPR022985">
    <property type="entry name" value="Sulfate_CysZ"/>
</dbReference>
<reference evidence="12 13" key="1">
    <citation type="submission" date="2019-11" db="EMBL/GenBank/DDBJ databases">
        <title>Genome sequences of 17 halophilic strains isolated from different environments.</title>
        <authorList>
            <person name="Furrow R.E."/>
        </authorList>
    </citation>
    <scope>NUCLEOTIDE SEQUENCE [LARGE SCALE GENOMIC DNA]</scope>
    <source>
        <strain evidence="12 13">22507_15_FS</strain>
    </source>
</reference>
<dbReference type="InterPro" id="IPR050480">
    <property type="entry name" value="CysZ-like"/>
</dbReference>
<keyword evidence="7 11" id="KW-1133">Transmembrane helix</keyword>
<proteinExistence type="inferred from homology"/>
<sequence>MARRRRAAQGSAVWAGVVGSRVITGSPEECNVRGNPFRGMGYLGEGFRLIRQPGLRLFVVLPLILNIVVFGVLIWLLGEGYAVMVDAAMGWLPDWEWLQVLDWVFWILYGLVILLLLAYGFVMVANLIGSPFYGYLSELVEKEIAGETLTPDDGWLQIVKDIPRALYREVRKIVYYLPRALVLFVLGLIPVVNLLAALLWFLFNSWMMVLQYVDYPADNHRVSFDGLRKRVATQRLTALGFGVPVAVLAMVPLVNLVLVPAAVCGATVYWTREMRDADQRGAA</sequence>
<keyword evidence="5 11" id="KW-0028">Amino-acid biosynthesis</keyword>
<keyword evidence="6 11" id="KW-0812">Transmembrane</keyword>
<dbReference type="AlphaFoldDB" id="A0A9X5B5T8"/>
<dbReference type="NCBIfam" id="NF003433">
    <property type="entry name" value="PRK04949.1"/>
    <property type="match status" value="1"/>
</dbReference>
<comment type="subcellular location">
    <subcellularLocation>
        <location evidence="11">Cell inner membrane</location>
        <topology evidence="11">Multi-pass membrane protein</topology>
    </subcellularLocation>
    <subcellularLocation>
        <location evidence="1">Membrane</location>
        <topology evidence="1">Multi-pass membrane protein</topology>
    </subcellularLocation>
</comment>
<evidence type="ECO:0000256" key="5">
    <source>
        <dbReference type="ARBA" id="ARBA00022605"/>
    </source>
</evidence>
<evidence type="ECO:0000256" key="3">
    <source>
        <dbReference type="ARBA" id="ARBA00022475"/>
    </source>
</evidence>
<dbReference type="GO" id="GO:0000103">
    <property type="term" value="P:sulfate assimilation"/>
    <property type="evidence" value="ECO:0007669"/>
    <property type="project" value="InterPro"/>
</dbReference>
<dbReference type="PANTHER" id="PTHR37468">
    <property type="entry name" value="SULFATE TRANSPORTER CYSZ"/>
    <property type="match status" value="1"/>
</dbReference>
<feature type="transmembrane region" description="Helical" evidence="11">
    <location>
        <begin position="245"/>
        <end position="270"/>
    </location>
</feature>
<protein>
    <recommendedName>
        <fullName evidence="11">Sulfate transporter CysZ</fullName>
    </recommendedName>
</protein>
<dbReference type="Pfam" id="PF07264">
    <property type="entry name" value="EI24"/>
    <property type="match status" value="1"/>
</dbReference>
<evidence type="ECO:0000256" key="6">
    <source>
        <dbReference type="ARBA" id="ARBA00022692"/>
    </source>
</evidence>
<name>A0A9X5B5T8_9GAMM</name>
<evidence type="ECO:0000313" key="13">
    <source>
        <dbReference type="Proteomes" id="UP000460751"/>
    </source>
</evidence>
<feature type="transmembrane region" description="Helical" evidence="11">
    <location>
        <begin position="57"/>
        <end position="83"/>
    </location>
</feature>
<evidence type="ECO:0000256" key="8">
    <source>
        <dbReference type="ARBA" id="ARBA00023032"/>
    </source>
</evidence>
<keyword evidence="8 11" id="KW-0764">Sulfate transport</keyword>
<dbReference type="EMBL" id="WMEX01000003">
    <property type="protein sequence ID" value="MYL26547.1"/>
    <property type="molecule type" value="Genomic_DNA"/>
</dbReference>
<gene>
    <name evidence="11 12" type="primary">cysZ</name>
    <name evidence="12" type="ORF">GLW01_07025</name>
</gene>
<feature type="transmembrane region" description="Helical" evidence="11">
    <location>
        <begin position="181"/>
        <end position="203"/>
    </location>
</feature>
<dbReference type="GO" id="GO:0005886">
    <property type="term" value="C:plasma membrane"/>
    <property type="evidence" value="ECO:0007669"/>
    <property type="project" value="UniProtKB-SubCell"/>
</dbReference>
<accession>A0A9X5B5T8</accession>